<dbReference type="SUPFAM" id="SSF48498">
    <property type="entry name" value="Tetracyclin repressor-like, C-terminal domain"/>
    <property type="match status" value="1"/>
</dbReference>
<dbReference type="OrthoDB" id="494991at2"/>
<keyword evidence="1 2" id="KW-0238">DNA-binding</keyword>
<proteinExistence type="predicted"/>
<dbReference type="RefSeq" id="WP_089285492.1">
    <property type="nucleotide sequence ID" value="NZ_FZOJ01000056.1"/>
</dbReference>
<dbReference type="InterPro" id="IPR001647">
    <property type="entry name" value="HTH_TetR"/>
</dbReference>
<feature type="DNA-binding region" description="H-T-H motif" evidence="2">
    <location>
        <begin position="25"/>
        <end position="44"/>
    </location>
</feature>
<reference evidence="4 5" key="1">
    <citation type="submission" date="2017-06" db="EMBL/GenBank/DDBJ databases">
        <authorList>
            <person name="Kim H.J."/>
            <person name="Triplett B.A."/>
        </authorList>
    </citation>
    <scope>NUCLEOTIDE SEQUENCE [LARGE SCALE GENOMIC DNA]</scope>
    <source>
        <strain evidence="4 5">SCA</strain>
    </source>
</reference>
<dbReference type="SUPFAM" id="SSF46689">
    <property type="entry name" value="Homeodomain-like"/>
    <property type="match status" value="1"/>
</dbReference>
<dbReference type="InterPro" id="IPR023772">
    <property type="entry name" value="DNA-bd_HTH_TetR-type_CS"/>
</dbReference>
<evidence type="ECO:0000259" key="3">
    <source>
        <dbReference type="PROSITE" id="PS50977"/>
    </source>
</evidence>
<evidence type="ECO:0000313" key="4">
    <source>
        <dbReference type="EMBL" id="SNT22464.1"/>
    </source>
</evidence>
<name>A0A239KYX3_9FIRM</name>
<dbReference type="InterPro" id="IPR009057">
    <property type="entry name" value="Homeodomain-like_sf"/>
</dbReference>
<feature type="domain" description="HTH tetR-type" evidence="3">
    <location>
        <begin position="2"/>
        <end position="62"/>
    </location>
</feature>
<dbReference type="PANTHER" id="PTHR43479">
    <property type="entry name" value="ACREF/ENVCD OPERON REPRESSOR-RELATED"/>
    <property type="match status" value="1"/>
</dbReference>
<evidence type="ECO:0000313" key="5">
    <source>
        <dbReference type="Proteomes" id="UP000198304"/>
    </source>
</evidence>
<dbReference type="AlphaFoldDB" id="A0A239KYX3"/>
<dbReference type="InterPro" id="IPR050624">
    <property type="entry name" value="HTH-type_Tx_Regulator"/>
</dbReference>
<dbReference type="PROSITE" id="PS50977">
    <property type="entry name" value="HTH_TETR_2"/>
    <property type="match status" value="1"/>
</dbReference>
<accession>A0A239KYX3</accession>
<sequence length="198" mass="23242">MKNTRERIVSISFILFMQKSYKEVTIKEIVQKAGVSQGAFFHYFKNKEELFQEIIDDFLSSIIGAFNSMSKDSLYQFYHDYADYFIRSFSIENDGEKESILSLNFFAFCFEALKRFPSFRGKLLKAHQIELNTWEDMIRLAKVNGEIKSPMKDKEIANIFIHISDGVGLRSIFMESSNEDARDILLTLWDSLYEDLKR</sequence>
<dbReference type="Proteomes" id="UP000198304">
    <property type="component" value="Unassembled WGS sequence"/>
</dbReference>
<dbReference type="PANTHER" id="PTHR43479:SF11">
    <property type="entry name" value="ACREF_ENVCD OPERON REPRESSOR-RELATED"/>
    <property type="match status" value="1"/>
</dbReference>
<keyword evidence="5" id="KW-1185">Reference proteome</keyword>
<dbReference type="EMBL" id="FZOJ01000056">
    <property type="protein sequence ID" value="SNT22464.1"/>
    <property type="molecule type" value="Genomic_DNA"/>
</dbReference>
<dbReference type="PROSITE" id="PS01081">
    <property type="entry name" value="HTH_TETR_1"/>
    <property type="match status" value="1"/>
</dbReference>
<dbReference type="GO" id="GO:0003677">
    <property type="term" value="F:DNA binding"/>
    <property type="evidence" value="ECO:0007669"/>
    <property type="project" value="UniProtKB-UniRule"/>
</dbReference>
<evidence type="ECO:0000256" key="1">
    <source>
        <dbReference type="ARBA" id="ARBA00023125"/>
    </source>
</evidence>
<dbReference type="Pfam" id="PF00440">
    <property type="entry name" value="TetR_N"/>
    <property type="match status" value="1"/>
</dbReference>
<dbReference type="PRINTS" id="PR00455">
    <property type="entry name" value="HTHTETR"/>
</dbReference>
<dbReference type="Gene3D" id="1.10.357.10">
    <property type="entry name" value="Tetracycline Repressor, domain 2"/>
    <property type="match status" value="1"/>
</dbReference>
<dbReference type="InterPro" id="IPR036271">
    <property type="entry name" value="Tet_transcr_reg_TetR-rel_C_sf"/>
</dbReference>
<protein>
    <submittedName>
        <fullName evidence="4">Transcriptional regulator, TetR family</fullName>
    </submittedName>
</protein>
<evidence type="ECO:0000256" key="2">
    <source>
        <dbReference type="PROSITE-ProRule" id="PRU00335"/>
    </source>
</evidence>
<organism evidence="4 5">
    <name type="scientific">Anaerovirgula multivorans</name>
    <dbReference type="NCBI Taxonomy" id="312168"/>
    <lineage>
        <taxon>Bacteria</taxon>
        <taxon>Bacillati</taxon>
        <taxon>Bacillota</taxon>
        <taxon>Clostridia</taxon>
        <taxon>Peptostreptococcales</taxon>
        <taxon>Natronincolaceae</taxon>
        <taxon>Anaerovirgula</taxon>
    </lineage>
</organism>
<gene>
    <name evidence="4" type="ORF">SAMN05446037_105610</name>
</gene>